<feature type="compositionally biased region" description="Low complexity" evidence="13">
    <location>
        <begin position="282"/>
        <end position="296"/>
    </location>
</feature>
<protein>
    <recommendedName>
        <fullName evidence="11">Coatomer subunit delta</fullName>
    </recommendedName>
</protein>
<keyword evidence="4 11" id="KW-0813">Transport</keyword>
<dbReference type="Gene3D" id="3.30.450.60">
    <property type="match status" value="1"/>
</dbReference>
<dbReference type="CDD" id="cd14830">
    <property type="entry name" value="Delta_COP_N"/>
    <property type="match status" value="1"/>
</dbReference>
<gene>
    <name evidence="15" type="ORF">MG3_04197</name>
</gene>
<evidence type="ECO:0000256" key="4">
    <source>
        <dbReference type="ARBA" id="ARBA00022448"/>
    </source>
</evidence>
<feature type="domain" description="MHD" evidence="14">
    <location>
        <begin position="313"/>
        <end position="573"/>
    </location>
</feature>
<sequence>MVVLSASICTRGGKALLSRQFRDISRDRITALLANFPSLISNSSGQHTSVEDENVRYVYQPLEEFYIVLITNKTSNILQDIDTLHLFASTVSNLLRNIDEREIFESSFEIIDAFDEVISLGYKENLTLTQVQTFLEMDSHEEKIQEIIERNKELEATEERKRRAKEIQRKEMARKTMDQLHSGASAGVGTSSFGYDSYQNNHQPTYKPTPVVETTHSAGSNTTSSSTHSLLSKPRGGGLQLGGKKTTAGRTLPSGNGAHEPLLATNQPVFAHKAAVESSQTSVAAGSSGVKSGSVSRTGSPAPSNAAATRVPNNGILITVNEKVSAQLSRDGSISSSEVKGDLQLRINQTELANAKILLKIAGDKKQFKTHPNVDRNLFQSESHISVKDKSKTFPSNDQPLGVLRWRSVGKQDDTSLVPIVFTIWVSINEEGQAQVTVEYELTNEFVETHPNHPNVENLKILVPVLTDNVHLQDGGNDTVSYELYDGQGVVFNIGTIAIDDPQGSFEFTVPVVDEDSLFPMQVQVDIINQQVVESDISLGGVSITDVVSNNDDEESLPFDLHSNISFENYVIQ</sequence>
<name>A0AB34PSJ7_CANAX</name>
<evidence type="ECO:0000256" key="13">
    <source>
        <dbReference type="SAM" id="MobiDB-lite"/>
    </source>
</evidence>
<evidence type="ECO:0000259" key="14">
    <source>
        <dbReference type="PROSITE" id="PS51072"/>
    </source>
</evidence>
<comment type="subunit">
    <text evidence="3 11">Oligomeric complex that consists of at least the alpha, beta, beta', gamma, delta, epsilon and zeta subunits.</text>
</comment>
<dbReference type="GO" id="GO:0000139">
    <property type="term" value="C:Golgi membrane"/>
    <property type="evidence" value="ECO:0007669"/>
    <property type="project" value="UniProtKB-SubCell"/>
</dbReference>
<accession>A0AB34PSJ7</accession>
<comment type="subcellular location">
    <subcellularLocation>
        <location evidence="11">Cytoplasm</location>
    </subcellularLocation>
    <subcellularLocation>
        <location evidence="1 11">Golgi apparatus membrane</location>
        <topology evidence="1 11">Peripheral membrane protein</topology>
        <orientation evidence="1 11">Cytoplasmic side</orientation>
    </subcellularLocation>
    <subcellularLocation>
        <location evidence="11">Cytoplasmic vesicle</location>
        <location evidence="11">COPI-coated vesicle membrane</location>
        <topology evidence="11">Peripheral membrane protein</topology>
        <orientation evidence="11">Cytoplasmic side</orientation>
    </subcellularLocation>
</comment>
<dbReference type="Proteomes" id="UP000030161">
    <property type="component" value="Unassembled WGS sequence"/>
</dbReference>
<evidence type="ECO:0000313" key="15">
    <source>
        <dbReference type="EMBL" id="KGR08638.1"/>
    </source>
</evidence>
<dbReference type="SUPFAM" id="SSF64356">
    <property type="entry name" value="SNARE-like"/>
    <property type="match status" value="1"/>
</dbReference>
<feature type="coiled-coil region" evidence="12">
    <location>
        <begin position="137"/>
        <end position="171"/>
    </location>
</feature>
<feature type="region of interest" description="Disordered" evidence="13">
    <location>
        <begin position="194"/>
        <end position="261"/>
    </location>
</feature>
<dbReference type="Pfam" id="PF00928">
    <property type="entry name" value="Adap_comp_sub"/>
    <property type="match status" value="1"/>
</dbReference>
<organism evidence="15 16">
    <name type="scientific">Candida albicans P78048</name>
    <dbReference type="NCBI Taxonomy" id="1094989"/>
    <lineage>
        <taxon>Eukaryota</taxon>
        <taxon>Fungi</taxon>
        <taxon>Dikarya</taxon>
        <taxon>Ascomycota</taxon>
        <taxon>Saccharomycotina</taxon>
        <taxon>Pichiomycetes</taxon>
        <taxon>Debaryomycetaceae</taxon>
        <taxon>Candida/Lodderomyces clade</taxon>
        <taxon>Candida</taxon>
    </lineage>
</organism>
<keyword evidence="10" id="KW-0968">Cytoplasmic vesicle</keyword>
<evidence type="ECO:0000256" key="8">
    <source>
        <dbReference type="ARBA" id="ARBA00023034"/>
    </source>
</evidence>
<comment type="caution">
    <text evidence="15">The sequence shown here is derived from an EMBL/GenBank/DDBJ whole genome shotgun (WGS) entry which is preliminary data.</text>
</comment>
<feature type="compositionally biased region" description="Low complexity" evidence="13">
    <location>
        <begin position="214"/>
        <end position="232"/>
    </location>
</feature>
<dbReference type="PANTHER" id="PTHR10121:SF0">
    <property type="entry name" value="COATOMER SUBUNIT DELTA"/>
    <property type="match status" value="1"/>
</dbReference>
<evidence type="ECO:0000256" key="2">
    <source>
        <dbReference type="ARBA" id="ARBA00010516"/>
    </source>
</evidence>
<evidence type="ECO:0000256" key="3">
    <source>
        <dbReference type="ARBA" id="ARBA00011775"/>
    </source>
</evidence>
<dbReference type="EMBL" id="AJIX01000028">
    <property type="protein sequence ID" value="KGR08638.1"/>
    <property type="molecule type" value="Genomic_DNA"/>
</dbReference>
<dbReference type="InterPro" id="IPR036168">
    <property type="entry name" value="AP2_Mu_C_sf"/>
</dbReference>
<dbReference type="InterPro" id="IPR027059">
    <property type="entry name" value="Coatomer_dsu"/>
</dbReference>
<keyword evidence="12" id="KW-0175">Coiled coil</keyword>
<feature type="region of interest" description="Disordered" evidence="13">
    <location>
        <begin position="278"/>
        <end position="309"/>
    </location>
</feature>
<dbReference type="GO" id="GO:0006888">
    <property type="term" value="P:endoplasmic reticulum to Golgi vesicle-mediated transport"/>
    <property type="evidence" value="ECO:0007669"/>
    <property type="project" value="TreeGrafter"/>
</dbReference>
<dbReference type="GO" id="GO:0006890">
    <property type="term" value="P:retrograde vesicle-mediated transport, Golgi to endoplasmic reticulum"/>
    <property type="evidence" value="ECO:0007669"/>
    <property type="project" value="UniProtKB-UniRule"/>
</dbReference>
<dbReference type="InterPro" id="IPR011012">
    <property type="entry name" value="Longin-like_dom_sf"/>
</dbReference>
<comment type="similarity">
    <text evidence="2 11">Belongs to the adaptor complexes medium subunit family. Delta-COP subfamily.</text>
</comment>
<evidence type="ECO:0000256" key="12">
    <source>
        <dbReference type="SAM" id="Coils"/>
    </source>
</evidence>
<keyword evidence="8 11" id="KW-0333">Golgi apparatus</keyword>
<dbReference type="GO" id="GO:0030126">
    <property type="term" value="C:COPI vesicle coat"/>
    <property type="evidence" value="ECO:0007669"/>
    <property type="project" value="UniProtKB-UniRule"/>
</dbReference>
<evidence type="ECO:0000256" key="10">
    <source>
        <dbReference type="ARBA" id="ARBA00023329"/>
    </source>
</evidence>
<dbReference type="Pfam" id="PF01217">
    <property type="entry name" value="Clat_adaptor_s"/>
    <property type="match status" value="1"/>
</dbReference>
<dbReference type="GO" id="GO:0015031">
    <property type="term" value="P:protein transport"/>
    <property type="evidence" value="ECO:0007669"/>
    <property type="project" value="UniProtKB-KW"/>
</dbReference>
<dbReference type="FunFam" id="3.30.450.60:FF:000003">
    <property type="entry name" value="Coatomer subunit delta"/>
    <property type="match status" value="1"/>
</dbReference>
<evidence type="ECO:0000256" key="1">
    <source>
        <dbReference type="ARBA" id="ARBA00004255"/>
    </source>
</evidence>
<dbReference type="PROSITE" id="PS51072">
    <property type="entry name" value="MHD"/>
    <property type="match status" value="1"/>
</dbReference>
<keyword evidence="7 11" id="KW-0653">Protein transport</keyword>
<feature type="compositionally biased region" description="Polar residues" evidence="13">
    <location>
        <begin position="297"/>
        <end position="307"/>
    </location>
</feature>
<dbReference type="InterPro" id="IPR028565">
    <property type="entry name" value="MHD"/>
</dbReference>
<feature type="compositionally biased region" description="Polar residues" evidence="13">
    <location>
        <begin position="194"/>
        <end position="206"/>
    </location>
</feature>
<keyword evidence="9 11" id="KW-0472">Membrane</keyword>
<evidence type="ECO:0000256" key="6">
    <source>
        <dbReference type="ARBA" id="ARBA00022892"/>
    </source>
</evidence>
<proteinExistence type="inferred from homology"/>
<evidence type="ECO:0000256" key="11">
    <source>
        <dbReference type="RuleBase" id="RU366052"/>
    </source>
</evidence>
<evidence type="ECO:0000313" key="16">
    <source>
        <dbReference type="Proteomes" id="UP000030161"/>
    </source>
</evidence>
<dbReference type="InterPro" id="IPR022775">
    <property type="entry name" value="AP_mu_sigma_su"/>
</dbReference>
<dbReference type="AlphaFoldDB" id="A0AB34PSJ7"/>
<dbReference type="GO" id="GO:0051645">
    <property type="term" value="P:Golgi localization"/>
    <property type="evidence" value="ECO:0007669"/>
    <property type="project" value="TreeGrafter"/>
</dbReference>
<dbReference type="Gene3D" id="2.60.40.1170">
    <property type="entry name" value="Mu homology domain, subdomain B"/>
    <property type="match status" value="2"/>
</dbReference>
<evidence type="ECO:0000256" key="5">
    <source>
        <dbReference type="ARBA" id="ARBA00022490"/>
    </source>
</evidence>
<keyword evidence="6 11" id="KW-0931">ER-Golgi transport</keyword>
<comment type="function">
    <text evidence="11">The coatomer is a cytosolic protein complex that binds to dilysine motifs and reversibly associates with Golgi non-clathrin-coated vesicles, which further mediate biosynthetic protein transport from the ER, via the Golgi up to the trans Golgi network.</text>
</comment>
<dbReference type="SUPFAM" id="SSF49447">
    <property type="entry name" value="Second domain of Mu2 adaptin subunit (ap50) of ap2 adaptor"/>
    <property type="match status" value="1"/>
</dbReference>
<dbReference type="CDD" id="cd09254">
    <property type="entry name" value="AP_delta-COPI_MHD"/>
    <property type="match status" value="1"/>
</dbReference>
<reference evidence="15 16" key="1">
    <citation type="submission" date="2013-12" db="EMBL/GenBank/DDBJ databases">
        <title>The Genome Sequence of Candida albicans P78048.</title>
        <authorList>
            <consortium name="The Broad Institute Genome Sequencing Platform"/>
            <consortium name="The Broad Institute Genome Sequencing Center for Infectious Disease"/>
            <person name="Cuomo C."/>
            <person name="Bennett R."/>
            <person name="Hirakawa M."/>
            <person name="Noverr M."/>
            <person name="Mitchell A."/>
            <person name="Young S.K."/>
            <person name="Zeng Q."/>
            <person name="Gargeya S."/>
            <person name="Fitzgerald M."/>
            <person name="Abouelleil A."/>
            <person name="Alvarado L."/>
            <person name="Berlin A.M."/>
            <person name="Chapman S.B."/>
            <person name="Dewar J."/>
            <person name="Goldberg J."/>
            <person name="Griggs A."/>
            <person name="Gujja S."/>
            <person name="Hansen M."/>
            <person name="Howarth C."/>
            <person name="Imamovic A."/>
            <person name="Larimer J."/>
            <person name="McCowan C."/>
            <person name="Murphy C."/>
            <person name="Pearson M."/>
            <person name="Priest M."/>
            <person name="Roberts A."/>
            <person name="Saif S."/>
            <person name="Shea T."/>
            <person name="Sykes S."/>
            <person name="Wortman J."/>
            <person name="Nusbaum C."/>
            <person name="Birren B."/>
        </authorList>
    </citation>
    <scope>NUCLEOTIDE SEQUENCE [LARGE SCALE GENOMIC DNA]</scope>
    <source>
        <strain evidence="15 16">P78048</strain>
    </source>
</reference>
<evidence type="ECO:0000256" key="7">
    <source>
        <dbReference type="ARBA" id="ARBA00022927"/>
    </source>
</evidence>
<dbReference type="PANTHER" id="PTHR10121">
    <property type="entry name" value="COATOMER SUBUNIT DELTA"/>
    <property type="match status" value="1"/>
</dbReference>
<evidence type="ECO:0000256" key="9">
    <source>
        <dbReference type="ARBA" id="ARBA00023136"/>
    </source>
</evidence>
<keyword evidence="5 11" id="KW-0963">Cytoplasm</keyword>